<evidence type="ECO:0000313" key="2">
    <source>
        <dbReference type="EMBL" id="KAG5396038.1"/>
    </source>
</evidence>
<evidence type="ECO:0000313" key="1">
    <source>
        <dbReference type="EMBL" id="KAG5385522.1"/>
    </source>
</evidence>
<dbReference type="EMBL" id="JADBGQ010000008">
    <property type="protein sequence ID" value="KAG5385522.1"/>
    <property type="molecule type" value="Genomic_DNA"/>
</dbReference>
<protein>
    <submittedName>
        <fullName evidence="2">Uncharacterized protein</fullName>
    </submittedName>
</protein>
<reference evidence="2 3" key="1">
    <citation type="submission" date="2021-03" db="EMBL/GenBank/DDBJ databases">
        <authorList>
            <person name="King G.J."/>
            <person name="Bancroft I."/>
            <person name="Baten A."/>
            <person name="Bloomfield J."/>
            <person name="Borpatragohain P."/>
            <person name="He Z."/>
            <person name="Irish N."/>
            <person name="Irwin J."/>
            <person name="Liu K."/>
            <person name="Mauleon R.P."/>
            <person name="Moore J."/>
            <person name="Morris R."/>
            <person name="Ostergaard L."/>
            <person name="Wang B."/>
            <person name="Wells R."/>
        </authorList>
    </citation>
    <scope>NUCLEOTIDE SEQUENCE [LARGE SCALE GENOMIC DNA]</scope>
    <source>
        <strain evidence="2">R-o-18</strain>
        <tissue evidence="2">Leaf</tissue>
    </source>
</reference>
<dbReference type="Proteomes" id="UP000823674">
    <property type="component" value="Chromosome A05"/>
</dbReference>
<dbReference type="Proteomes" id="UP000823674">
    <property type="component" value="Chromosome A09"/>
</dbReference>
<keyword evidence="3" id="KW-1185">Reference proteome</keyword>
<organism evidence="2 3">
    <name type="scientific">Brassica rapa subsp. trilocularis</name>
    <dbReference type="NCBI Taxonomy" id="1813537"/>
    <lineage>
        <taxon>Eukaryota</taxon>
        <taxon>Viridiplantae</taxon>
        <taxon>Streptophyta</taxon>
        <taxon>Embryophyta</taxon>
        <taxon>Tracheophyta</taxon>
        <taxon>Spermatophyta</taxon>
        <taxon>Magnoliopsida</taxon>
        <taxon>eudicotyledons</taxon>
        <taxon>Gunneridae</taxon>
        <taxon>Pentapetalae</taxon>
        <taxon>rosids</taxon>
        <taxon>malvids</taxon>
        <taxon>Brassicales</taxon>
        <taxon>Brassicaceae</taxon>
        <taxon>Brassiceae</taxon>
        <taxon>Brassica</taxon>
    </lineage>
</organism>
<accession>A0ABQ7MB88</accession>
<gene>
    <name evidence="2" type="primary">A05g500980.1_BraROA</name>
    <name evidence="1" type="synonym">A09g515400.1_BraROA</name>
    <name evidence="2" type="ORF">IGI04_017852</name>
    <name evidence="1" type="ORF">IGI04_036992</name>
</gene>
<proteinExistence type="predicted"/>
<dbReference type="EMBL" id="JADBGQ010000005">
    <property type="protein sequence ID" value="KAG5396038.1"/>
    <property type="molecule type" value="Genomic_DNA"/>
</dbReference>
<evidence type="ECO:0000313" key="3">
    <source>
        <dbReference type="Proteomes" id="UP000823674"/>
    </source>
</evidence>
<sequence length="82" mass="9307">MREARPVPRRASTVESRPINPDQSLLNAAVFVESFTALLTCEGKPKGGRCRNTVEVRLLKFWEDRNVMKRGELMGVDMLIFA</sequence>
<name>A0ABQ7MB88_BRACM</name>
<comment type="caution">
    <text evidence="2">The sequence shown here is derived from an EMBL/GenBank/DDBJ whole genome shotgun (WGS) entry which is preliminary data.</text>
</comment>